<dbReference type="GeneID" id="95549847"/>
<dbReference type="RefSeq" id="WP_158243493.1">
    <property type="nucleotide sequence ID" value="NZ_BSQD01000009.1"/>
</dbReference>
<dbReference type="Gene3D" id="1.10.1200.10">
    <property type="entry name" value="ACP-like"/>
    <property type="match status" value="1"/>
</dbReference>
<evidence type="ECO:0000313" key="3">
    <source>
        <dbReference type="Proteomes" id="UP000192911"/>
    </source>
</evidence>
<sequence length="87" mass="10017">MSELNDYRTPEEAELARIFCEVMNLDRIEREAAYLELGGNSVSLYLILEKVKERYAIDLDPQLFFKDETSSLRALATVIARQTAVLF</sequence>
<evidence type="ECO:0000259" key="1">
    <source>
        <dbReference type="PROSITE" id="PS50075"/>
    </source>
</evidence>
<keyword evidence="3" id="KW-1185">Reference proteome</keyword>
<dbReference type="SUPFAM" id="SSF47336">
    <property type="entry name" value="ACP-like"/>
    <property type="match status" value="1"/>
</dbReference>
<dbReference type="Pfam" id="PF00550">
    <property type="entry name" value="PP-binding"/>
    <property type="match status" value="1"/>
</dbReference>
<evidence type="ECO:0000313" key="2">
    <source>
        <dbReference type="EMBL" id="SMF53209.1"/>
    </source>
</evidence>
<organism evidence="2 3">
    <name type="scientific">Trinickia caryophylli</name>
    <name type="common">Paraburkholderia caryophylli</name>
    <dbReference type="NCBI Taxonomy" id="28094"/>
    <lineage>
        <taxon>Bacteria</taxon>
        <taxon>Pseudomonadati</taxon>
        <taxon>Pseudomonadota</taxon>
        <taxon>Betaproteobacteria</taxon>
        <taxon>Burkholderiales</taxon>
        <taxon>Burkholderiaceae</taxon>
        <taxon>Trinickia</taxon>
    </lineage>
</organism>
<dbReference type="Proteomes" id="UP000192911">
    <property type="component" value="Unassembled WGS sequence"/>
</dbReference>
<dbReference type="EMBL" id="FXAH01000009">
    <property type="protein sequence ID" value="SMF53209.1"/>
    <property type="molecule type" value="Genomic_DNA"/>
</dbReference>
<dbReference type="STRING" id="28094.SAMN06295900_109100"/>
<protein>
    <submittedName>
        <fullName evidence="2">Phosphopantetheine attachment site</fullName>
    </submittedName>
</protein>
<dbReference type="AlphaFoldDB" id="A0A1X7FJD9"/>
<accession>A0A1X7FJD9</accession>
<proteinExistence type="predicted"/>
<name>A0A1X7FJD9_TRICW</name>
<dbReference type="PROSITE" id="PS50075">
    <property type="entry name" value="CARRIER"/>
    <property type="match status" value="1"/>
</dbReference>
<feature type="domain" description="Carrier" evidence="1">
    <location>
        <begin position="6"/>
        <end position="83"/>
    </location>
</feature>
<dbReference type="InterPro" id="IPR009081">
    <property type="entry name" value="PP-bd_ACP"/>
</dbReference>
<dbReference type="InterPro" id="IPR036736">
    <property type="entry name" value="ACP-like_sf"/>
</dbReference>
<reference evidence="3" key="1">
    <citation type="submission" date="2017-04" db="EMBL/GenBank/DDBJ databases">
        <authorList>
            <person name="Varghese N."/>
            <person name="Submissions S."/>
        </authorList>
    </citation>
    <scope>NUCLEOTIDE SEQUENCE [LARGE SCALE GENOMIC DNA]</scope>
    <source>
        <strain evidence="3">Ballard 720</strain>
    </source>
</reference>
<gene>
    <name evidence="2" type="ORF">SAMN06295900_109100</name>
</gene>